<organism evidence="2 3">
    <name type="scientific">Roseomonas fluvialis</name>
    <dbReference type="NCBI Taxonomy" id="1750527"/>
    <lineage>
        <taxon>Bacteria</taxon>
        <taxon>Pseudomonadati</taxon>
        <taxon>Pseudomonadota</taxon>
        <taxon>Alphaproteobacteria</taxon>
        <taxon>Acetobacterales</taxon>
        <taxon>Roseomonadaceae</taxon>
        <taxon>Roseomonas</taxon>
    </lineage>
</organism>
<proteinExistence type="predicted"/>
<feature type="domain" description="DUF547" evidence="1">
    <location>
        <begin position="76"/>
        <end position="188"/>
    </location>
</feature>
<dbReference type="InterPro" id="IPR006869">
    <property type="entry name" value="DUF547"/>
</dbReference>
<name>A0ABM7XZS5_9PROT</name>
<dbReference type="Pfam" id="PF04784">
    <property type="entry name" value="DUF547"/>
    <property type="match status" value="1"/>
</dbReference>
<accession>A0ABM7XZS5</accession>
<evidence type="ECO:0000313" key="2">
    <source>
        <dbReference type="EMBL" id="BDG71019.1"/>
    </source>
</evidence>
<dbReference type="Proteomes" id="UP000831327">
    <property type="component" value="Chromosome"/>
</dbReference>
<reference evidence="2 3" key="1">
    <citation type="journal article" date="2016" name="Microbes Environ.">
        <title>Phylogenetically diverse aerobic anoxygenic phototrophic bacteria isolated from epilithic biofilms in Tama river, Japan.</title>
        <authorList>
            <person name="Hirose S."/>
            <person name="Matsuura K."/>
            <person name="Haruta S."/>
        </authorList>
    </citation>
    <scope>NUCLEOTIDE SEQUENCE [LARGE SCALE GENOMIC DNA]</scope>
    <source>
        <strain evidence="2 3">S08</strain>
    </source>
</reference>
<sequence>MSGKIETAFAPPIGTVGGAAMFDHGAWDALLATHVSIPAIGPTRVAYGAFPAADRGVLADYLARLQRQGIAGLGWAEQFAFWINLYNAQTVAVVLDHYPVASIRDIALGGSLRAVVSGGPWQAKLMTVTGVRLSLDDIEHAILRRMYRDPRLHYAINCASLGCPSLRRSAFTGANLEAQLQASAREFINSPHGVRFDADRLVLSGIFDWYRKDFGGTDRAVIEHLASHAEAPLRERLLGADCAAGHQYDWALNDVL</sequence>
<dbReference type="PANTHER" id="PTHR46361">
    <property type="entry name" value="ELECTRON CARRIER/ PROTEIN DISULFIDE OXIDOREDUCTASE"/>
    <property type="match status" value="1"/>
</dbReference>
<keyword evidence="3" id="KW-1185">Reference proteome</keyword>
<dbReference type="PANTHER" id="PTHR46361:SF3">
    <property type="entry name" value="ELECTRON CARRIER_ PROTEIN DISULFIDE OXIDOREDUCTASE"/>
    <property type="match status" value="1"/>
</dbReference>
<evidence type="ECO:0000313" key="3">
    <source>
        <dbReference type="Proteomes" id="UP000831327"/>
    </source>
</evidence>
<gene>
    <name evidence="2" type="ORF">Rmf_09480</name>
</gene>
<evidence type="ECO:0000259" key="1">
    <source>
        <dbReference type="Pfam" id="PF04784"/>
    </source>
</evidence>
<dbReference type="EMBL" id="AP025637">
    <property type="protein sequence ID" value="BDG71019.1"/>
    <property type="molecule type" value="Genomic_DNA"/>
</dbReference>
<protein>
    <submittedName>
        <fullName evidence="2">DUF547 domain-containing protein</fullName>
    </submittedName>
</protein>